<dbReference type="PROSITE" id="PS00665">
    <property type="entry name" value="DHDPS_1"/>
    <property type="match status" value="1"/>
</dbReference>
<organism evidence="7 8">
    <name type="scientific">Sulfobacillus harzensis</name>
    <dbReference type="NCBI Taxonomy" id="2729629"/>
    <lineage>
        <taxon>Bacteria</taxon>
        <taxon>Bacillati</taxon>
        <taxon>Bacillota</taxon>
        <taxon>Clostridia</taxon>
        <taxon>Eubacteriales</taxon>
        <taxon>Clostridiales Family XVII. Incertae Sedis</taxon>
        <taxon>Sulfobacillus</taxon>
    </lineage>
</organism>
<name>A0A7Y0L417_9FIRM</name>
<dbReference type="PIRSF" id="PIRSF001365">
    <property type="entry name" value="DHDPS"/>
    <property type="match status" value="1"/>
</dbReference>
<dbReference type="InterPro" id="IPR020624">
    <property type="entry name" value="Schiff_base-form_aldolases_CS"/>
</dbReference>
<dbReference type="GO" id="GO:0008840">
    <property type="term" value="F:4-hydroxy-tetrahydrodipicolinate synthase activity"/>
    <property type="evidence" value="ECO:0007669"/>
    <property type="project" value="TreeGrafter"/>
</dbReference>
<evidence type="ECO:0000256" key="3">
    <source>
        <dbReference type="ARBA" id="ARBA00023270"/>
    </source>
</evidence>
<evidence type="ECO:0000256" key="2">
    <source>
        <dbReference type="ARBA" id="ARBA00023239"/>
    </source>
</evidence>
<dbReference type="SUPFAM" id="SSF51569">
    <property type="entry name" value="Aldolase"/>
    <property type="match status" value="1"/>
</dbReference>
<comment type="caution">
    <text evidence="7">The sequence shown here is derived from an EMBL/GenBank/DDBJ whole genome shotgun (WGS) entry which is preliminary data.</text>
</comment>
<dbReference type="EMBL" id="JABBVZ010000019">
    <property type="protein sequence ID" value="NMP22271.1"/>
    <property type="molecule type" value="Genomic_DNA"/>
</dbReference>
<feature type="active site" description="Proton donor/acceptor" evidence="5">
    <location>
        <position position="135"/>
    </location>
</feature>
<proteinExistence type="inferred from homology"/>
<keyword evidence="2 4" id="KW-0456">Lyase</keyword>
<evidence type="ECO:0000256" key="1">
    <source>
        <dbReference type="ARBA" id="ARBA00007592"/>
    </source>
</evidence>
<dbReference type="AlphaFoldDB" id="A0A7Y0L417"/>
<comment type="similarity">
    <text evidence="1 4">Belongs to the DapA family.</text>
</comment>
<gene>
    <name evidence="7" type="ORF">HIJ39_07880</name>
</gene>
<evidence type="ECO:0000256" key="6">
    <source>
        <dbReference type="PIRSR" id="PIRSR001365-2"/>
    </source>
</evidence>
<dbReference type="InterPro" id="IPR013785">
    <property type="entry name" value="Aldolase_TIM"/>
</dbReference>
<dbReference type="CDD" id="cd00408">
    <property type="entry name" value="DHDPS-like"/>
    <property type="match status" value="1"/>
</dbReference>
<feature type="binding site" evidence="6">
    <location>
        <position position="47"/>
    </location>
    <ligand>
        <name>pyruvate</name>
        <dbReference type="ChEBI" id="CHEBI:15361"/>
    </ligand>
</feature>
<dbReference type="SMART" id="SM01130">
    <property type="entry name" value="DHDPS"/>
    <property type="match status" value="1"/>
</dbReference>
<feature type="binding site" evidence="6">
    <location>
        <position position="204"/>
    </location>
    <ligand>
        <name>pyruvate</name>
        <dbReference type="ChEBI" id="CHEBI:15361"/>
    </ligand>
</feature>
<accession>A0A7Y0L417</accession>
<dbReference type="Pfam" id="PF00701">
    <property type="entry name" value="DHDPS"/>
    <property type="match status" value="1"/>
</dbReference>
<dbReference type="RefSeq" id="WP_169098411.1">
    <property type="nucleotide sequence ID" value="NZ_JABBVZ010000019.1"/>
</dbReference>
<feature type="active site" description="Schiff-base intermediate with substrate" evidence="5">
    <location>
        <position position="162"/>
    </location>
</feature>
<dbReference type="Proteomes" id="UP000533476">
    <property type="component" value="Unassembled WGS sequence"/>
</dbReference>
<reference evidence="7 8" key="1">
    <citation type="submission" date="2020-04" db="EMBL/GenBank/DDBJ databases">
        <authorList>
            <person name="Zhang R."/>
            <person name="Schippers A."/>
        </authorList>
    </citation>
    <scope>NUCLEOTIDE SEQUENCE [LARGE SCALE GENOMIC DNA]</scope>
    <source>
        <strain evidence="7 8">DSM 109850</strain>
    </source>
</reference>
<dbReference type="InterPro" id="IPR002220">
    <property type="entry name" value="DapA-like"/>
</dbReference>
<protein>
    <submittedName>
        <fullName evidence="7">Dihydrodipicolinate synthase family protein</fullName>
    </submittedName>
</protein>
<dbReference type="PRINTS" id="PR00146">
    <property type="entry name" value="DHPICSNTHASE"/>
</dbReference>
<keyword evidence="3" id="KW-0704">Schiff base</keyword>
<evidence type="ECO:0000313" key="7">
    <source>
        <dbReference type="EMBL" id="NMP22271.1"/>
    </source>
</evidence>
<evidence type="ECO:0000256" key="4">
    <source>
        <dbReference type="PIRNR" id="PIRNR001365"/>
    </source>
</evidence>
<dbReference type="PANTHER" id="PTHR12128:SF66">
    <property type="entry name" value="4-HYDROXY-2-OXOGLUTARATE ALDOLASE, MITOCHONDRIAL"/>
    <property type="match status" value="1"/>
</dbReference>
<sequence length="298" mass="32818">MRDLSGIICPMLTPTTKEGEIAVEGVTQLVRYILDSGCQGVMIAGTTGEFPYLSDDQWRILVQVAVSEVGRTATTVVNVSHNSLPSVRMRMEWASNVGADYIASVVPGYFPLTDEEVIRYYATLARESPLPVIVYNIPQRTGVDTRSVMKELSQTENIIGMKDSSEDRSTLNQALSQLTNPFPVILGADDPTVLREVPNAVGIVPGLANVLPELYSRWWAALKNENLDETTEFRNHIRSMIECYAAGQGSVAYIQVLRVAMELIGVSVGDPLFPGSPAPRPLLELVRERLQKIESRPI</sequence>
<keyword evidence="8" id="KW-1185">Reference proteome</keyword>
<evidence type="ECO:0000313" key="8">
    <source>
        <dbReference type="Proteomes" id="UP000533476"/>
    </source>
</evidence>
<dbReference type="Gene3D" id="3.20.20.70">
    <property type="entry name" value="Aldolase class I"/>
    <property type="match status" value="1"/>
</dbReference>
<dbReference type="PANTHER" id="PTHR12128">
    <property type="entry name" value="DIHYDRODIPICOLINATE SYNTHASE"/>
    <property type="match status" value="1"/>
</dbReference>
<evidence type="ECO:0000256" key="5">
    <source>
        <dbReference type="PIRSR" id="PIRSR001365-1"/>
    </source>
</evidence>